<accession>A0AA97BCH8</accession>
<feature type="transmembrane region" description="Helical" evidence="1">
    <location>
        <begin position="33"/>
        <end position="53"/>
    </location>
</feature>
<protein>
    <submittedName>
        <fullName evidence="2">Uncharacterized protein</fullName>
    </submittedName>
</protein>
<keyword evidence="1" id="KW-0472">Membrane</keyword>
<feature type="transmembrane region" description="Helical" evidence="1">
    <location>
        <begin position="190"/>
        <end position="215"/>
    </location>
</feature>
<reference evidence="2" key="1">
    <citation type="submission" date="2020-05" db="EMBL/GenBank/DDBJ databases">
        <authorList>
            <person name="Zhu T."/>
            <person name="Keshari N."/>
            <person name="Lu X."/>
        </authorList>
    </citation>
    <scope>NUCLEOTIDE SEQUENCE</scope>
    <source>
        <strain evidence="2">NK1-22</strain>
    </source>
</reference>
<feature type="transmembrane region" description="Helical" evidence="1">
    <location>
        <begin position="123"/>
        <end position="151"/>
    </location>
</feature>
<dbReference type="KEGG" id="tog:HNI00_07475"/>
<gene>
    <name evidence="2" type="ORF">HNI00_07475</name>
</gene>
<organism evidence="2">
    <name type="scientific">Thermoleptolyngbya oregonensis NK1-22</name>
    <dbReference type="NCBI Taxonomy" id="2547457"/>
    <lineage>
        <taxon>Bacteria</taxon>
        <taxon>Bacillati</taxon>
        <taxon>Cyanobacteriota</taxon>
        <taxon>Cyanophyceae</taxon>
        <taxon>Oculatellales</taxon>
        <taxon>Oculatellaceae</taxon>
        <taxon>Thermoleptolyngbya</taxon>
    </lineage>
</organism>
<keyword evidence="1" id="KW-0812">Transmembrane</keyword>
<feature type="transmembrane region" description="Helical" evidence="1">
    <location>
        <begin position="337"/>
        <end position="354"/>
    </location>
</feature>
<dbReference type="RefSeq" id="WP_316792078.1">
    <property type="nucleotide sequence ID" value="NZ_CP053540.1"/>
</dbReference>
<feature type="transmembrane region" description="Helical" evidence="1">
    <location>
        <begin position="366"/>
        <end position="385"/>
    </location>
</feature>
<name>A0AA97BCH8_9CYAN</name>
<evidence type="ECO:0000256" key="1">
    <source>
        <dbReference type="SAM" id="Phobius"/>
    </source>
</evidence>
<sequence>MSRSRSWFYPSALTTAIDKMPRFAKQSLREPHVWFWLGLSLLVSLLYYLPALIQVLSHAYVVQDDARQHVTWMLRFVDPDLFPNDIHADYFQAVAPKGYTTLYWVFAQLGIDPLLLHKLLPPVLALATTALCFITVLKILPVPFAGFLSALLLNQGFWMRDDIVSATPVAFVYPFFFAFLYFLLRQKLLPLLGIIALQGLFYPQVLFVYCGILLVRLLRFDGWRPGLTYDRQHYRRAIAGLIVAFFVLLPYVLRNHGFGPTVSAAESLQMPTFWEPNWSEFYISDPFEYYLRYWLCGKRAGMLPGDWCSVDYGPLNWLYPDNGDPTQPPIHLSRVRFGLPQVIFALLLPLLLRLPRRFPLARWVNGNAHVFGQAIAASVALYVLAYLVRFKLHLPNRYTEHTFRVVAILAAGIGLALIFDALLRWMQSARVRLAPLGLAGLLTALLLGYPLFLRINENAYPITDYVIGTAQPELYEFLAAQPKDTRIASIAPEMNNLPSFTRRSLVVGGKGYAIPYHLGYYNEVVGRSLALIQAQYTPSLDTLQQFIQQQQVDFWLLQRNAFRPGYFRINPSLVEYADRIGDLPAQIESGLVPALSRIPQRCIGYEDQTYRVIDANCVLTLNRLRRNPA</sequence>
<feature type="transmembrane region" description="Helical" evidence="1">
    <location>
        <begin position="433"/>
        <end position="452"/>
    </location>
</feature>
<evidence type="ECO:0000313" key="2">
    <source>
        <dbReference type="EMBL" id="WOB43014.1"/>
    </source>
</evidence>
<dbReference type="EMBL" id="CP053540">
    <property type="protein sequence ID" value="WOB43014.1"/>
    <property type="molecule type" value="Genomic_DNA"/>
</dbReference>
<feature type="transmembrane region" description="Helical" evidence="1">
    <location>
        <begin position="405"/>
        <end position="426"/>
    </location>
</feature>
<feature type="transmembrane region" description="Helical" evidence="1">
    <location>
        <begin position="163"/>
        <end position="184"/>
    </location>
</feature>
<dbReference type="AlphaFoldDB" id="A0AA97BCH8"/>
<feature type="transmembrane region" description="Helical" evidence="1">
    <location>
        <begin position="236"/>
        <end position="253"/>
    </location>
</feature>
<proteinExistence type="predicted"/>
<keyword evidence="1" id="KW-1133">Transmembrane helix</keyword>